<evidence type="ECO:0000313" key="1">
    <source>
        <dbReference type="EMBL" id="KFO90296.1"/>
    </source>
</evidence>
<reference evidence="1 2" key="1">
    <citation type="submission" date="2014-04" db="EMBL/GenBank/DDBJ databases">
        <title>Genome evolution of avian class.</title>
        <authorList>
            <person name="Zhang G."/>
            <person name="Li C."/>
        </authorList>
    </citation>
    <scope>NUCLEOTIDE SEQUENCE [LARGE SCALE GENOMIC DNA]</scope>
    <source>
        <strain evidence="1">BGI_N320</strain>
    </source>
</reference>
<evidence type="ECO:0000313" key="2">
    <source>
        <dbReference type="Proteomes" id="UP000054064"/>
    </source>
</evidence>
<evidence type="ECO:0008006" key="3">
    <source>
        <dbReference type="Google" id="ProtNLM"/>
    </source>
</evidence>
<keyword evidence="2" id="KW-1185">Reference proteome</keyword>
<dbReference type="AlphaFoldDB" id="A0A091H382"/>
<feature type="non-terminal residue" evidence="1">
    <location>
        <position position="1"/>
    </location>
</feature>
<organism evidence="1 2">
    <name type="scientific">Buceros rhinoceros silvestris</name>
    <dbReference type="NCBI Taxonomy" id="175836"/>
    <lineage>
        <taxon>Eukaryota</taxon>
        <taxon>Metazoa</taxon>
        <taxon>Chordata</taxon>
        <taxon>Craniata</taxon>
        <taxon>Vertebrata</taxon>
        <taxon>Euteleostomi</taxon>
        <taxon>Archelosauria</taxon>
        <taxon>Archosauria</taxon>
        <taxon>Dinosauria</taxon>
        <taxon>Saurischia</taxon>
        <taxon>Theropoda</taxon>
        <taxon>Coelurosauria</taxon>
        <taxon>Aves</taxon>
        <taxon>Neognathae</taxon>
        <taxon>Neoaves</taxon>
        <taxon>Telluraves</taxon>
        <taxon>Coraciimorphae</taxon>
        <taxon>Bucerotiformes</taxon>
        <taxon>Bucerotidae</taxon>
        <taxon>Buceros</taxon>
    </lineage>
</organism>
<protein>
    <recommendedName>
        <fullName evidence="3">Nidogen G2 beta-barrel domain-containing protein</fullName>
    </recommendedName>
</protein>
<dbReference type="Proteomes" id="UP000054064">
    <property type="component" value="Unassembled WGS sequence"/>
</dbReference>
<accession>A0A091H382</accession>
<proteinExistence type="predicted"/>
<sequence>NGLKLLQGRFRLDIRKNFFTERVIKHWNGLPREGVESPSLKVFKNRVDLVLGDMV</sequence>
<gene>
    <name evidence="1" type="ORF">N320_01309</name>
</gene>
<name>A0A091H382_BUCRH</name>
<dbReference type="EMBL" id="KL523138">
    <property type="protein sequence ID" value="KFO90296.1"/>
    <property type="molecule type" value="Genomic_DNA"/>
</dbReference>
<feature type="non-terminal residue" evidence="1">
    <location>
        <position position="55"/>
    </location>
</feature>